<dbReference type="GO" id="GO:0042970">
    <property type="term" value="F:homoserine transmembrane transporter activity"/>
    <property type="evidence" value="ECO:0007669"/>
    <property type="project" value="TreeGrafter"/>
</dbReference>
<comment type="subcellular location">
    <subcellularLocation>
        <location evidence="1">Cell membrane</location>
        <topology evidence="1">Multi-pass membrane protein</topology>
    </subcellularLocation>
</comment>
<dbReference type="Pfam" id="PF01810">
    <property type="entry name" value="LysE"/>
    <property type="match status" value="1"/>
</dbReference>
<dbReference type="PANTHER" id="PTHR30086:SF14">
    <property type="entry name" value="HOMOSERINE_HOMOSERINE LACTONE EFFLUX PROTEIN"/>
    <property type="match status" value="1"/>
</dbReference>
<dbReference type="InterPro" id="IPR001123">
    <property type="entry name" value="LeuE-type"/>
</dbReference>
<gene>
    <name evidence="8" type="ORF">D8780_00405</name>
</gene>
<accession>A0A3L7J8S2</accession>
<organism evidence="8 9">
    <name type="scientific">Notoacmeibacter ruber</name>
    <dbReference type="NCBI Taxonomy" id="2670375"/>
    <lineage>
        <taxon>Bacteria</taxon>
        <taxon>Pseudomonadati</taxon>
        <taxon>Pseudomonadota</taxon>
        <taxon>Alphaproteobacteria</taxon>
        <taxon>Hyphomicrobiales</taxon>
        <taxon>Notoacmeibacteraceae</taxon>
        <taxon>Notoacmeibacter</taxon>
    </lineage>
</organism>
<comment type="caution">
    <text evidence="8">The sequence shown here is derived from an EMBL/GenBank/DDBJ whole genome shotgun (WGS) entry which is preliminary data.</text>
</comment>
<evidence type="ECO:0000256" key="7">
    <source>
        <dbReference type="SAM" id="Phobius"/>
    </source>
</evidence>
<dbReference type="AlphaFoldDB" id="A0A3L7J8S2"/>
<feature type="transmembrane region" description="Helical" evidence="7">
    <location>
        <begin position="6"/>
        <end position="28"/>
    </location>
</feature>
<dbReference type="PANTHER" id="PTHR30086">
    <property type="entry name" value="ARGININE EXPORTER PROTEIN ARGO"/>
    <property type="match status" value="1"/>
</dbReference>
<name>A0A3L7J8S2_9HYPH</name>
<comment type="similarity">
    <text evidence="2">Belongs to the Rht family.</text>
</comment>
<evidence type="ECO:0000313" key="9">
    <source>
        <dbReference type="Proteomes" id="UP000281094"/>
    </source>
</evidence>
<evidence type="ECO:0000256" key="1">
    <source>
        <dbReference type="ARBA" id="ARBA00004651"/>
    </source>
</evidence>
<feature type="transmembrane region" description="Helical" evidence="7">
    <location>
        <begin position="149"/>
        <end position="170"/>
    </location>
</feature>
<keyword evidence="6 7" id="KW-0472">Membrane</keyword>
<evidence type="ECO:0000256" key="4">
    <source>
        <dbReference type="ARBA" id="ARBA00022692"/>
    </source>
</evidence>
<dbReference type="Proteomes" id="UP000281094">
    <property type="component" value="Unassembled WGS sequence"/>
</dbReference>
<dbReference type="RefSeq" id="WP_121643858.1">
    <property type="nucleotide sequence ID" value="NZ_RCWN01000001.1"/>
</dbReference>
<proteinExistence type="inferred from homology"/>
<keyword evidence="4 7" id="KW-0812">Transmembrane</keyword>
<keyword evidence="9" id="KW-1185">Reference proteome</keyword>
<dbReference type="PIRSF" id="PIRSF006324">
    <property type="entry name" value="LeuE"/>
    <property type="match status" value="1"/>
</dbReference>
<evidence type="ECO:0000256" key="6">
    <source>
        <dbReference type="ARBA" id="ARBA00023136"/>
    </source>
</evidence>
<keyword evidence="5 7" id="KW-1133">Transmembrane helix</keyword>
<keyword evidence="3" id="KW-1003">Cell membrane</keyword>
<dbReference type="GO" id="GO:0005886">
    <property type="term" value="C:plasma membrane"/>
    <property type="evidence" value="ECO:0007669"/>
    <property type="project" value="UniProtKB-SubCell"/>
</dbReference>
<protein>
    <submittedName>
        <fullName evidence="8">LysE family translocator</fullName>
    </submittedName>
</protein>
<reference evidence="8 9" key="1">
    <citation type="submission" date="2018-10" db="EMBL/GenBank/DDBJ databases">
        <title>Notoacmeibacter sp. M2BS9Y-3-1, whole genome shotgun sequence.</title>
        <authorList>
            <person name="Tuo L."/>
        </authorList>
    </citation>
    <scope>NUCLEOTIDE SEQUENCE [LARGE SCALE GENOMIC DNA]</scope>
    <source>
        <strain evidence="8 9">M2BS9Y-3-1</strain>
    </source>
</reference>
<feature type="transmembrane region" description="Helical" evidence="7">
    <location>
        <begin position="35"/>
        <end position="60"/>
    </location>
</feature>
<evidence type="ECO:0000313" key="8">
    <source>
        <dbReference type="EMBL" id="RLQ86889.1"/>
    </source>
</evidence>
<evidence type="ECO:0000256" key="5">
    <source>
        <dbReference type="ARBA" id="ARBA00022989"/>
    </source>
</evidence>
<sequence length="203" mass="21670">MTPEFIITALIVVAAPGTGAIFTMAAGLSRGPRAALVAAFGCMLGILPHMAAAITGLAALLHASALAFEVIKYAGVVYLLYMAWQTLKTGGPLTVESDGKSKSDRQVILSAILINVLNPKLSIFFFAFLPQFVEVETAGALPQMIELSTIFMMMTFVVFACYGVFAATVRQRLLSSAEAMTWLRRSFAAVFVGLGVRLALAER</sequence>
<dbReference type="EMBL" id="RCWN01000001">
    <property type="protein sequence ID" value="RLQ86889.1"/>
    <property type="molecule type" value="Genomic_DNA"/>
</dbReference>
<feature type="transmembrane region" description="Helical" evidence="7">
    <location>
        <begin position="66"/>
        <end position="87"/>
    </location>
</feature>
<feature type="transmembrane region" description="Helical" evidence="7">
    <location>
        <begin position="107"/>
        <end position="129"/>
    </location>
</feature>
<evidence type="ECO:0000256" key="2">
    <source>
        <dbReference type="ARBA" id="ARBA00007928"/>
    </source>
</evidence>
<evidence type="ECO:0000256" key="3">
    <source>
        <dbReference type="ARBA" id="ARBA00022475"/>
    </source>
</evidence>